<evidence type="ECO:0000313" key="1">
    <source>
        <dbReference type="EMBL" id="GID79574.1"/>
    </source>
</evidence>
<dbReference type="SUPFAM" id="SSF51182">
    <property type="entry name" value="RmlC-like cupins"/>
    <property type="match status" value="1"/>
</dbReference>
<protein>
    <submittedName>
        <fullName evidence="1">Uncharacterized protein</fullName>
    </submittedName>
</protein>
<reference evidence="1 2" key="1">
    <citation type="submission" date="2021-01" db="EMBL/GenBank/DDBJ databases">
        <title>Whole genome shotgun sequence of Actinoplanes deccanensis NBRC 13994.</title>
        <authorList>
            <person name="Komaki H."/>
            <person name="Tamura T."/>
        </authorList>
    </citation>
    <scope>NUCLEOTIDE SEQUENCE [LARGE SCALE GENOMIC DNA]</scope>
    <source>
        <strain evidence="1 2">NBRC 13994</strain>
    </source>
</reference>
<accession>A0ABQ3YHS9</accession>
<dbReference type="RefSeq" id="WP_203775916.1">
    <property type="nucleotide sequence ID" value="NZ_BAAABO010000064.1"/>
</dbReference>
<organism evidence="1 2">
    <name type="scientific">Paractinoplanes deccanensis</name>
    <dbReference type="NCBI Taxonomy" id="113561"/>
    <lineage>
        <taxon>Bacteria</taxon>
        <taxon>Bacillati</taxon>
        <taxon>Actinomycetota</taxon>
        <taxon>Actinomycetes</taxon>
        <taxon>Micromonosporales</taxon>
        <taxon>Micromonosporaceae</taxon>
        <taxon>Paractinoplanes</taxon>
    </lineage>
</organism>
<proteinExistence type="predicted"/>
<name>A0ABQ3YHS9_9ACTN</name>
<dbReference type="EMBL" id="BOMI01000174">
    <property type="protein sequence ID" value="GID79574.1"/>
    <property type="molecule type" value="Genomic_DNA"/>
</dbReference>
<keyword evidence="2" id="KW-1185">Reference proteome</keyword>
<comment type="caution">
    <text evidence="1">The sequence shown here is derived from an EMBL/GenBank/DDBJ whole genome shotgun (WGS) entry which is preliminary data.</text>
</comment>
<dbReference type="Gene3D" id="2.60.120.10">
    <property type="entry name" value="Jelly Rolls"/>
    <property type="match status" value="1"/>
</dbReference>
<dbReference type="InterPro" id="IPR014710">
    <property type="entry name" value="RmlC-like_jellyroll"/>
</dbReference>
<dbReference type="Proteomes" id="UP000609879">
    <property type="component" value="Unassembled WGS sequence"/>
</dbReference>
<gene>
    <name evidence="1" type="ORF">Ade02nite_82150</name>
</gene>
<sequence length="217" mass="23931">MKGQIVRSPEGEEIELADIGLVEIFDNPVVRVWDVSLLPGETHPWHLHHNPYVVLSVSGSECRMDWLDGSPPRFLNEYHGGSVYRPVSPVHRLTNIGDRFYQNRLVELKELGELRDTPYPVGEGARSIQGSPPGPPAPDGRLPVLAHEHVRVWTIALPAGASRVLELTGMPHVIAELSPPLGVSYHEGGPLKLRNDSAAERSWFVVELAYGSVVRPA</sequence>
<dbReference type="InterPro" id="IPR011051">
    <property type="entry name" value="RmlC_Cupin_sf"/>
</dbReference>
<evidence type="ECO:0000313" key="2">
    <source>
        <dbReference type="Proteomes" id="UP000609879"/>
    </source>
</evidence>